<proteinExistence type="predicted"/>
<evidence type="ECO:0000313" key="3">
    <source>
        <dbReference type="EMBL" id="SFJ44793.1"/>
    </source>
</evidence>
<gene>
    <name evidence="3" type="ORF">SAMN04488138_10549</name>
</gene>
<keyword evidence="4" id="KW-1185">Reference proteome</keyword>
<dbReference type="OrthoDB" id="7876207at2"/>
<protein>
    <submittedName>
        <fullName evidence="3">TadE-like protein</fullName>
    </submittedName>
</protein>
<dbReference type="AlphaFoldDB" id="A0A1I3RDW8"/>
<dbReference type="STRING" id="576117.SAMN04488138_10549"/>
<dbReference type="Proteomes" id="UP000183299">
    <property type="component" value="Unassembled WGS sequence"/>
</dbReference>
<dbReference type="Pfam" id="PF07811">
    <property type="entry name" value="TadE"/>
    <property type="match status" value="1"/>
</dbReference>
<dbReference type="GeneID" id="98664717"/>
<evidence type="ECO:0000313" key="4">
    <source>
        <dbReference type="Proteomes" id="UP000183299"/>
    </source>
</evidence>
<keyword evidence="1" id="KW-0812">Transmembrane</keyword>
<keyword evidence="1" id="KW-0472">Membrane</keyword>
<accession>A0A1I3RDW8</accession>
<evidence type="ECO:0000256" key="1">
    <source>
        <dbReference type="SAM" id="Phobius"/>
    </source>
</evidence>
<feature type="domain" description="TadE-like" evidence="2">
    <location>
        <begin position="27"/>
        <end position="63"/>
    </location>
</feature>
<dbReference type="InterPro" id="IPR012495">
    <property type="entry name" value="TadE-like_dom"/>
</dbReference>
<organism evidence="3 4">
    <name type="scientific">Celeribacter halophilus</name>
    <dbReference type="NCBI Taxonomy" id="576117"/>
    <lineage>
        <taxon>Bacteria</taxon>
        <taxon>Pseudomonadati</taxon>
        <taxon>Pseudomonadota</taxon>
        <taxon>Alphaproteobacteria</taxon>
        <taxon>Rhodobacterales</taxon>
        <taxon>Roseobacteraceae</taxon>
        <taxon>Celeribacter</taxon>
    </lineage>
</organism>
<feature type="transmembrane region" description="Helical" evidence="1">
    <location>
        <begin position="34"/>
        <end position="54"/>
    </location>
</feature>
<sequence>MKPAHPYRLPKRNLRRLCQQFRRDESGSGVVETVLVLPLLIFLLLFIITFFLAFGAKTDANQANYTISDYLSRQTDEIDGVFVDGLADLYRFLNNDADIALRASAVQFVVDDEGTEYYQLVWSYGTGNYDALTNSDLDTIEGVLPLMSDGEQVLVVETSRTWSPFFDVGLGDVDFTDVVTTKPRFSSQVAFDDGTVGSGSSYVHSDGTEESSDGLLSSIIGSLTN</sequence>
<keyword evidence="1" id="KW-1133">Transmembrane helix</keyword>
<name>A0A1I3RDW8_9RHOB</name>
<dbReference type="RefSeq" id="WP_066599330.1">
    <property type="nucleotide sequence ID" value="NZ_FORY01000005.1"/>
</dbReference>
<reference evidence="3 4" key="1">
    <citation type="submission" date="2016-10" db="EMBL/GenBank/DDBJ databases">
        <authorList>
            <person name="de Groot N.N."/>
        </authorList>
    </citation>
    <scope>NUCLEOTIDE SEQUENCE [LARGE SCALE GENOMIC DNA]</scope>
    <source>
        <strain evidence="3 4">CGMCC 1.8891</strain>
    </source>
</reference>
<evidence type="ECO:0000259" key="2">
    <source>
        <dbReference type="Pfam" id="PF07811"/>
    </source>
</evidence>
<dbReference type="EMBL" id="FORY01000005">
    <property type="protein sequence ID" value="SFJ44793.1"/>
    <property type="molecule type" value="Genomic_DNA"/>
</dbReference>